<dbReference type="PANTHER" id="PTHR43409:SF7">
    <property type="entry name" value="BLL1977 PROTEIN"/>
    <property type="match status" value="1"/>
</dbReference>
<dbReference type="SMART" id="SM00729">
    <property type="entry name" value="Elp3"/>
    <property type="match status" value="1"/>
</dbReference>
<feature type="domain" description="Radical SAM core" evidence="9">
    <location>
        <begin position="167"/>
        <end position="398"/>
    </location>
</feature>
<dbReference type="SFLD" id="SFLDS00029">
    <property type="entry name" value="Radical_SAM"/>
    <property type="match status" value="1"/>
</dbReference>
<evidence type="ECO:0000313" key="11">
    <source>
        <dbReference type="Proteomes" id="UP000198636"/>
    </source>
</evidence>
<organism evidence="10 11">
    <name type="scientific">Alkaliphilus peptidifermentans DSM 18978</name>
    <dbReference type="NCBI Taxonomy" id="1120976"/>
    <lineage>
        <taxon>Bacteria</taxon>
        <taxon>Bacillati</taxon>
        <taxon>Bacillota</taxon>
        <taxon>Clostridia</taxon>
        <taxon>Peptostreptococcales</taxon>
        <taxon>Natronincolaceae</taxon>
        <taxon>Alkaliphilus</taxon>
    </lineage>
</organism>
<keyword evidence="5" id="KW-0479">Metal-binding</keyword>
<dbReference type="RefSeq" id="WP_091545642.1">
    <property type="nucleotide sequence ID" value="NZ_FMUS01000024.1"/>
</dbReference>
<evidence type="ECO:0000256" key="2">
    <source>
        <dbReference type="ARBA" id="ARBA00022603"/>
    </source>
</evidence>
<sequence>MKVALIVPSNEIVSTEKLEMYQWEEMWEYKARKKLWSTPDLGLLTIAGMLPKDFTLEYIDLNYVKKDKWECDWAFFSPTTSQINQAYKLAKDLRAVGVKVAMGGVHVSVLPGEALKHADTVIIGEAEGIFNEFIDDMRAQRTKGVYISKSSPDLSETPIPRYDLIKNYPYNSIPLQTSRGCPHQCSFCISSKLYGKKIRRKSISQVSNELESILKVYKNPLIFFTDDNIFVNNKYGLELVKLIGSFDIRWYAFSDASIAYKEELLEEISKAGCMQLLIGFESLEEESLIQMNRSQWKRDKLQQYEYVISKIQSLGVGVVGSFVLGMDDNTHEYFQKLYNFIMKTNIYATNITVLTPFPGTEIFDNLNNQNRIFTNDWSRYNGFELTFQPRRMSIKDFEKEYTRLNKRINSVERRIKVSEYFINIYKEKNRFSSNRP</sequence>
<dbReference type="InterPro" id="IPR006158">
    <property type="entry name" value="Cobalamin-bd"/>
</dbReference>
<dbReference type="Pfam" id="PF04055">
    <property type="entry name" value="Radical_SAM"/>
    <property type="match status" value="1"/>
</dbReference>
<proteinExistence type="predicted"/>
<dbReference type="PROSITE" id="PS51332">
    <property type="entry name" value="B12_BINDING"/>
    <property type="match status" value="1"/>
</dbReference>
<keyword evidence="2" id="KW-0489">Methyltransferase</keyword>
<evidence type="ECO:0000256" key="1">
    <source>
        <dbReference type="ARBA" id="ARBA00001966"/>
    </source>
</evidence>
<evidence type="ECO:0000259" key="8">
    <source>
        <dbReference type="PROSITE" id="PS51332"/>
    </source>
</evidence>
<evidence type="ECO:0000259" key="9">
    <source>
        <dbReference type="PROSITE" id="PS51918"/>
    </source>
</evidence>
<accession>A0A1G5K6C8</accession>
<keyword evidence="6" id="KW-0408">Iron</keyword>
<dbReference type="InterPro" id="IPR023404">
    <property type="entry name" value="rSAM_horseshoe"/>
</dbReference>
<keyword evidence="11" id="KW-1185">Reference proteome</keyword>
<name>A0A1G5K6C8_9FIRM</name>
<feature type="domain" description="B12-binding" evidence="8">
    <location>
        <begin position="74"/>
        <end position="144"/>
    </location>
</feature>
<dbReference type="InterPro" id="IPR034466">
    <property type="entry name" value="Methyltransferase_Class_B"/>
</dbReference>
<dbReference type="Proteomes" id="UP000198636">
    <property type="component" value="Unassembled WGS sequence"/>
</dbReference>
<dbReference type="Gene3D" id="3.80.30.20">
    <property type="entry name" value="tm_1862 like domain"/>
    <property type="match status" value="1"/>
</dbReference>
<evidence type="ECO:0000256" key="6">
    <source>
        <dbReference type="ARBA" id="ARBA00023004"/>
    </source>
</evidence>
<dbReference type="PANTHER" id="PTHR43409">
    <property type="entry name" value="ANAEROBIC MAGNESIUM-PROTOPORPHYRIN IX MONOMETHYL ESTER CYCLASE-RELATED"/>
    <property type="match status" value="1"/>
</dbReference>
<dbReference type="Pfam" id="PF02310">
    <property type="entry name" value="B12-binding"/>
    <property type="match status" value="1"/>
</dbReference>
<keyword evidence="3" id="KW-0808">Transferase</keyword>
<dbReference type="OrthoDB" id="9801424at2"/>
<evidence type="ECO:0000256" key="4">
    <source>
        <dbReference type="ARBA" id="ARBA00022691"/>
    </source>
</evidence>
<dbReference type="EMBL" id="FMUS01000024">
    <property type="protein sequence ID" value="SCY96212.1"/>
    <property type="molecule type" value="Genomic_DNA"/>
</dbReference>
<protein>
    <submittedName>
        <fullName evidence="10">Radical SAM superfamily enzyme YgiQ, UPF0313 family</fullName>
    </submittedName>
</protein>
<dbReference type="Gene3D" id="3.40.50.280">
    <property type="entry name" value="Cobalamin-binding domain"/>
    <property type="match status" value="1"/>
</dbReference>
<reference evidence="10 11" key="1">
    <citation type="submission" date="2016-10" db="EMBL/GenBank/DDBJ databases">
        <authorList>
            <person name="de Groot N.N."/>
        </authorList>
    </citation>
    <scope>NUCLEOTIDE SEQUENCE [LARGE SCALE GENOMIC DNA]</scope>
    <source>
        <strain evidence="10 11">DSM 18978</strain>
    </source>
</reference>
<keyword evidence="7" id="KW-0411">Iron-sulfur</keyword>
<comment type="cofactor">
    <cofactor evidence="1">
        <name>[4Fe-4S] cluster</name>
        <dbReference type="ChEBI" id="CHEBI:49883"/>
    </cofactor>
</comment>
<dbReference type="GO" id="GO:0031419">
    <property type="term" value="F:cobalamin binding"/>
    <property type="evidence" value="ECO:0007669"/>
    <property type="project" value="InterPro"/>
</dbReference>
<evidence type="ECO:0000313" key="10">
    <source>
        <dbReference type="EMBL" id="SCY96212.1"/>
    </source>
</evidence>
<dbReference type="GO" id="GO:0005829">
    <property type="term" value="C:cytosol"/>
    <property type="evidence" value="ECO:0007669"/>
    <property type="project" value="TreeGrafter"/>
</dbReference>
<evidence type="ECO:0000256" key="3">
    <source>
        <dbReference type="ARBA" id="ARBA00022679"/>
    </source>
</evidence>
<dbReference type="PROSITE" id="PS51918">
    <property type="entry name" value="RADICAL_SAM"/>
    <property type="match status" value="1"/>
</dbReference>
<dbReference type="CDD" id="cd01335">
    <property type="entry name" value="Radical_SAM"/>
    <property type="match status" value="1"/>
</dbReference>
<dbReference type="GO" id="GO:0003824">
    <property type="term" value="F:catalytic activity"/>
    <property type="evidence" value="ECO:0007669"/>
    <property type="project" value="InterPro"/>
</dbReference>
<dbReference type="AlphaFoldDB" id="A0A1G5K6C8"/>
<dbReference type="SFLD" id="SFLDG01123">
    <property type="entry name" value="methyltransferase_(Class_B)"/>
    <property type="match status" value="1"/>
</dbReference>
<gene>
    <name evidence="10" type="ORF">SAMN03080606_03259</name>
</gene>
<dbReference type="InterPro" id="IPR006638">
    <property type="entry name" value="Elp3/MiaA/NifB-like_rSAM"/>
</dbReference>
<dbReference type="GO" id="GO:0046872">
    <property type="term" value="F:metal ion binding"/>
    <property type="evidence" value="ECO:0007669"/>
    <property type="project" value="UniProtKB-KW"/>
</dbReference>
<evidence type="ECO:0000256" key="7">
    <source>
        <dbReference type="ARBA" id="ARBA00023014"/>
    </source>
</evidence>
<dbReference type="InterPro" id="IPR007197">
    <property type="entry name" value="rSAM"/>
</dbReference>
<dbReference type="SUPFAM" id="SSF102114">
    <property type="entry name" value="Radical SAM enzymes"/>
    <property type="match status" value="1"/>
</dbReference>
<dbReference type="SFLD" id="SFLDG01082">
    <property type="entry name" value="B12-binding_domain_containing"/>
    <property type="match status" value="1"/>
</dbReference>
<dbReference type="InterPro" id="IPR051198">
    <property type="entry name" value="BchE-like"/>
</dbReference>
<evidence type="ECO:0000256" key="5">
    <source>
        <dbReference type="ARBA" id="ARBA00022723"/>
    </source>
</evidence>
<dbReference type="STRING" id="1120976.SAMN03080606_03259"/>
<dbReference type="InterPro" id="IPR058240">
    <property type="entry name" value="rSAM_sf"/>
</dbReference>
<keyword evidence="4" id="KW-0949">S-adenosyl-L-methionine</keyword>
<dbReference type="GO" id="GO:0051539">
    <property type="term" value="F:4 iron, 4 sulfur cluster binding"/>
    <property type="evidence" value="ECO:0007669"/>
    <property type="project" value="UniProtKB-KW"/>
</dbReference>